<keyword evidence="3" id="KW-1185">Reference proteome</keyword>
<sequence>MPNKATRIVLDTNLWISFLIKNDYTALTSLLLSGRVILVFSAELMSEFIEVTQRTKFKKYFSESNVIALTEIIDDYAEFIDVTSIVTLCRDKKDNFLLSLALDGNVNYLLTGDADLLELNPQEGTKIITISDFLKEVNTL</sequence>
<dbReference type="Proteomes" id="UP000618754">
    <property type="component" value="Unassembled WGS sequence"/>
</dbReference>
<evidence type="ECO:0000313" key="2">
    <source>
        <dbReference type="EMBL" id="MBD1386266.1"/>
    </source>
</evidence>
<dbReference type="PANTHER" id="PTHR34610">
    <property type="entry name" value="SSL7007 PROTEIN"/>
    <property type="match status" value="1"/>
</dbReference>
<gene>
    <name evidence="2" type="ORF">IDJ75_13350</name>
</gene>
<dbReference type="EMBL" id="JACWMW010000002">
    <property type="protein sequence ID" value="MBD1386266.1"/>
    <property type="molecule type" value="Genomic_DNA"/>
</dbReference>
<dbReference type="SMART" id="SM00670">
    <property type="entry name" value="PINc"/>
    <property type="match status" value="1"/>
</dbReference>
<feature type="domain" description="PIN" evidence="1">
    <location>
        <begin position="6"/>
        <end position="118"/>
    </location>
</feature>
<dbReference type="NCBIfam" id="TIGR00305">
    <property type="entry name" value="putative toxin-antitoxin system toxin component, PIN family"/>
    <property type="match status" value="1"/>
</dbReference>
<protein>
    <submittedName>
        <fullName evidence="2">Toxin-antitoxin system toxin component, PIN family</fullName>
    </submittedName>
</protein>
<dbReference type="Pfam" id="PF13470">
    <property type="entry name" value="PIN_3"/>
    <property type="match status" value="1"/>
</dbReference>
<dbReference type="RefSeq" id="WP_191176079.1">
    <property type="nucleotide sequence ID" value="NZ_JACWMW010000002.1"/>
</dbReference>
<dbReference type="InterPro" id="IPR002716">
    <property type="entry name" value="PIN_dom"/>
</dbReference>
<proteinExistence type="predicted"/>
<dbReference type="InterPro" id="IPR029060">
    <property type="entry name" value="PIN-like_dom_sf"/>
</dbReference>
<evidence type="ECO:0000313" key="3">
    <source>
        <dbReference type="Proteomes" id="UP000618754"/>
    </source>
</evidence>
<dbReference type="SUPFAM" id="SSF88723">
    <property type="entry name" value="PIN domain-like"/>
    <property type="match status" value="1"/>
</dbReference>
<organism evidence="2 3">
    <name type="scientific">Mucilaginibacter rigui</name>
    <dbReference type="NCBI Taxonomy" id="534635"/>
    <lineage>
        <taxon>Bacteria</taxon>
        <taxon>Pseudomonadati</taxon>
        <taxon>Bacteroidota</taxon>
        <taxon>Sphingobacteriia</taxon>
        <taxon>Sphingobacteriales</taxon>
        <taxon>Sphingobacteriaceae</taxon>
        <taxon>Mucilaginibacter</taxon>
    </lineage>
</organism>
<dbReference type="PANTHER" id="PTHR34610:SF3">
    <property type="entry name" value="SSL7007 PROTEIN"/>
    <property type="match status" value="1"/>
</dbReference>
<reference evidence="2 3" key="1">
    <citation type="submission" date="2020-09" db="EMBL/GenBank/DDBJ databases">
        <title>Novel species of Mucilaginibacter isolated from a glacier on the Tibetan Plateau.</title>
        <authorList>
            <person name="Liu Q."/>
            <person name="Xin Y.-H."/>
        </authorList>
    </citation>
    <scope>NUCLEOTIDE SEQUENCE [LARGE SCALE GENOMIC DNA]</scope>
    <source>
        <strain evidence="2 3">CGMCC 1.13878</strain>
    </source>
</reference>
<name>A0ABR7X6Z1_9SPHI</name>
<accession>A0ABR7X6Z1</accession>
<comment type="caution">
    <text evidence="2">The sequence shown here is derived from an EMBL/GenBank/DDBJ whole genome shotgun (WGS) entry which is preliminary data.</text>
</comment>
<dbReference type="InterPro" id="IPR002850">
    <property type="entry name" value="PIN_toxin-like"/>
</dbReference>
<evidence type="ECO:0000259" key="1">
    <source>
        <dbReference type="SMART" id="SM00670"/>
    </source>
</evidence>